<feature type="transmembrane region" description="Helical" evidence="1">
    <location>
        <begin position="7"/>
        <end position="24"/>
    </location>
</feature>
<dbReference type="AlphaFoldDB" id="A0A1B1TA03"/>
<feature type="transmembrane region" description="Helical" evidence="1">
    <location>
        <begin position="90"/>
        <end position="109"/>
    </location>
</feature>
<keyword evidence="1" id="KW-0472">Membrane</keyword>
<evidence type="ECO:0008006" key="3">
    <source>
        <dbReference type="Google" id="ProtNLM"/>
    </source>
</evidence>
<feature type="transmembrane region" description="Helical" evidence="1">
    <location>
        <begin position="66"/>
        <end position="84"/>
    </location>
</feature>
<evidence type="ECO:0000313" key="2">
    <source>
        <dbReference type="EMBL" id="ANV79107.1"/>
    </source>
</evidence>
<protein>
    <recommendedName>
        <fullName evidence="3">DUF3147 family protein</fullName>
    </recommendedName>
</protein>
<keyword evidence="1" id="KW-1133">Transmembrane helix</keyword>
<keyword evidence="1" id="KW-0812">Transmembrane</keyword>
<dbReference type="EMBL" id="KP211813">
    <property type="protein sequence ID" value="ANV79107.1"/>
    <property type="molecule type" value="Genomic_DNA"/>
</dbReference>
<reference evidence="2" key="2">
    <citation type="journal article" date="2015" name="ISME J.">
        <title>A new class of marine Euryarchaeota group II from the Mediterranean deep chlorophyll maximum.</title>
        <authorList>
            <person name="Martin-Cuadrado A.B."/>
            <person name="Garcia-Heredia I."/>
            <person name="Molto A.G."/>
            <person name="Lopez-Ubeda R."/>
            <person name="Kimes N."/>
            <person name="Lopez-Garcia P."/>
            <person name="Moreira D."/>
            <person name="Rodriguez-Valera F."/>
        </authorList>
    </citation>
    <scope>NUCLEOTIDE SEQUENCE</scope>
</reference>
<feature type="transmembrane region" description="Helical" evidence="1">
    <location>
        <begin position="30"/>
        <end position="50"/>
    </location>
</feature>
<reference evidence="2" key="1">
    <citation type="submission" date="2014-11" db="EMBL/GenBank/DDBJ databases">
        <authorList>
            <person name="Zhu J."/>
            <person name="Qi W."/>
            <person name="Song R."/>
        </authorList>
    </citation>
    <scope>NUCLEOTIDE SEQUENCE</scope>
</reference>
<name>A0A1B1TA03_9ARCH</name>
<sequence>MQSLAFDSIKILVTALIIFAVAQLSQRDTLLAALLASIPLVSVLAMMWMNHEGASNDEIINFSKDIVWLIPPSLLLFIVMPELIQRGWDFYPALGGGLSATIIGYLLMIEIMDRFQMVS</sequence>
<evidence type="ECO:0000256" key="1">
    <source>
        <dbReference type="SAM" id="Phobius"/>
    </source>
</evidence>
<organism evidence="2">
    <name type="scientific">uncultured Poseidoniia archaeon</name>
    <dbReference type="NCBI Taxonomy" id="1697135"/>
    <lineage>
        <taxon>Archaea</taxon>
        <taxon>Methanobacteriati</taxon>
        <taxon>Thermoplasmatota</taxon>
        <taxon>Candidatus Poseidoniia</taxon>
        <taxon>environmental samples</taxon>
    </lineage>
</organism>
<accession>A0A1B1TA03</accession>
<proteinExistence type="predicted"/>